<name>A0A5J4TUB7_9EUKA</name>
<dbReference type="OrthoDB" id="7552475at2759"/>
<dbReference type="EMBL" id="SNRW01025398">
    <property type="protein sequence ID" value="KAA6361542.1"/>
    <property type="molecule type" value="Genomic_DNA"/>
</dbReference>
<comment type="caution">
    <text evidence="1">The sequence shown here is derived from an EMBL/GenBank/DDBJ whole genome shotgun (WGS) entry which is preliminary data.</text>
</comment>
<dbReference type="InterPro" id="IPR052709">
    <property type="entry name" value="Transposase-MT_Hybrid"/>
</dbReference>
<sequence length="135" mass="15753">MSLTEYQLHAAENKAVAKHYWMLGEDVETAFDAIEQQYPENLPTQETVGIWFDKFNFGNFSILNDKRTGRHKIPNLGYQIQAFLQIEKHATAERMALQLGVAESTVLDKLHNELHYVLLQDKWVLHELMPEQKQK</sequence>
<evidence type="ECO:0000313" key="2">
    <source>
        <dbReference type="Proteomes" id="UP000324800"/>
    </source>
</evidence>
<organism evidence="1 2">
    <name type="scientific">Streblomastix strix</name>
    <dbReference type="NCBI Taxonomy" id="222440"/>
    <lineage>
        <taxon>Eukaryota</taxon>
        <taxon>Metamonada</taxon>
        <taxon>Preaxostyla</taxon>
        <taxon>Oxymonadida</taxon>
        <taxon>Streblomastigidae</taxon>
        <taxon>Streblomastix</taxon>
    </lineage>
</organism>
<dbReference type="PANTHER" id="PTHR46060">
    <property type="entry name" value="MARINER MOS1 TRANSPOSASE-LIKE PROTEIN"/>
    <property type="match status" value="1"/>
</dbReference>
<reference evidence="1 2" key="1">
    <citation type="submission" date="2019-03" db="EMBL/GenBank/DDBJ databases">
        <title>Single cell metagenomics reveals metabolic interactions within the superorganism composed of flagellate Streblomastix strix and complex community of Bacteroidetes bacteria on its surface.</title>
        <authorList>
            <person name="Treitli S.C."/>
            <person name="Kolisko M."/>
            <person name="Husnik F."/>
            <person name="Keeling P."/>
            <person name="Hampl V."/>
        </authorList>
    </citation>
    <scope>NUCLEOTIDE SEQUENCE [LARGE SCALE GENOMIC DNA]</scope>
    <source>
        <strain evidence="1">ST1C</strain>
    </source>
</reference>
<dbReference type="Proteomes" id="UP000324800">
    <property type="component" value="Unassembled WGS sequence"/>
</dbReference>
<dbReference type="PANTHER" id="PTHR46060:SF1">
    <property type="entry name" value="MARINER MOS1 TRANSPOSASE-LIKE PROTEIN"/>
    <property type="match status" value="1"/>
</dbReference>
<feature type="non-terminal residue" evidence="1">
    <location>
        <position position="135"/>
    </location>
</feature>
<gene>
    <name evidence="1" type="ORF">EZS28_042931</name>
</gene>
<dbReference type="AlphaFoldDB" id="A0A5J4TUB7"/>
<accession>A0A5J4TUB7</accession>
<proteinExistence type="predicted"/>
<evidence type="ECO:0000313" key="1">
    <source>
        <dbReference type="EMBL" id="KAA6361542.1"/>
    </source>
</evidence>
<protein>
    <submittedName>
        <fullName evidence="1">Uncharacterized protein</fullName>
    </submittedName>
</protein>